<name>A0ABU8RM66_9ACTN</name>
<dbReference type="RefSeq" id="WP_339575492.1">
    <property type="nucleotide sequence ID" value="NZ_JBBIAA010000016.1"/>
</dbReference>
<keyword evidence="3" id="KW-1185">Reference proteome</keyword>
<protein>
    <submittedName>
        <fullName evidence="2">DUF427 domain-containing protein</fullName>
    </submittedName>
</protein>
<accession>A0ABU8RM66</accession>
<sequence length="259" mass="27782">MATRQQQVMASAGDALRYEPIGKRVRAALAGGVVLDTTDAVVVWEPRRLLCQYAVPEADLRADLTPAADVGAAVPEDGMLGPDVPFAAHTAAGTALDLSVGGVVRPGAAFRPEDGDLDGMVLLDFDALGPWWHEEEENVGHARDPFHRIDTLPSTRRVRVERDGELVALSTRAMAVFEAQLPPRFYLPREDVVADLAPTGTKTACPYKGWSTYWTVRTPSGAVEDAAWSYETPLHDVVAAAGYVCFDDGALDVTVDAPA</sequence>
<evidence type="ECO:0000259" key="1">
    <source>
        <dbReference type="Pfam" id="PF04248"/>
    </source>
</evidence>
<dbReference type="PANTHER" id="PTHR34310:SF8">
    <property type="entry name" value="CONSERVED PROTEIN"/>
    <property type="match status" value="1"/>
</dbReference>
<organism evidence="2 3">
    <name type="scientific">Pseudokineococcus basanitobsidens</name>
    <dbReference type="NCBI Taxonomy" id="1926649"/>
    <lineage>
        <taxon>Bacteria</taxon>
        <taxon>Bacillati</taxon>
        <taxon>Actinomycetota</taxon>
        <taxon>Actinomycetes</taxon>
        <taxon>Kineosporiales</taxon>
        <taxon>Kineosporiaceae</taxon>
        <taxon>Pseudokineococcus</taxon>
    </lineage>
</organism>
<gene>
    <name evidence="2" type="ORF">WDZ17_12475</name>
</gene>
<evidence type="ECO:0000313" key="2">
    <source>
        <dbReference type="EMBL" id="MEJ5946108.1"/>
    </source>
</evidence>
<comment type="caution">
    <text evidence="2">The sequence shown here is derived from an EMBL/GenBank/DDBJ whole genome shotgun (WGS) entry which is preliminary data.</text>
</comment>
<dbReference type="EMBL" id="JBBIAA010000016">
    <property type="protein sequence ID" value="MEJ5946108.1"/>
    <property type="molecule type" value="Genomic_DNA"/>
</dbReference>
<evidence type="ECO:0000313" key="3">
    <source>
        <dbReference type="Proteomes" id="UP001387100"/>
    </source>
</evidence>
<dbReference type="InterPro" id="IPR007361">
    <property type="entry name" value="DUF427"/>
</dbReference>
<dbReference type="Proteomes" id="UP001387100">
    <property type="component" value="Unassembled WGS sequence"/>
</dbReference>
<proteinExistence type="predicted"/>
<dbReference type="Pfam" id="PF04248">
    <property type="entry name" value="NTP_transf_9"/>
    <property type="match status" value="1"/>
</dbReference>
<reference evidence="2 3" key="1">
    <citation type="journal article" date="2017" name="Int. J. Syst. Evol. Microbiol.">
        <title>Pseudokineococcus basanitobsidens sp. nov., isolated from volcanic rock.</title>
        <authorList>
            <person name="Lee D.W."/>
            <person name="Park M.Y."/>
            <person name="Kim J.J."/>
            <person name="Kim B.S."/>
        </authorList>
    </citation>
    <scope>NUCLEOTIDE SEQUENCE [LARGE SCALE GENOMIC DNA]</scope>
    <source>
        <strain evidence="2 3">DSM 103726</strain>
    </source>
</reference>
<dbReference type="PANTHER" id="PTHR34310">
    <property type="entry name" value="DUF427 DOMAIN PROTEIN (AFU_ORTHOLOGUE AFUA_3G02220)"/>
    <property type="match status" value="1"/>
</dbReference>
<feature type="domain" description="DUF427" evidence="1">
    <location>
        <begin position="158"/>
        <end position="248"/>
    </location>
</feature>
<dbReference type="InterPro" id="IPR038694">
    <property type="entry name" value="DUF427_sf"/>
</dbReference>
<dbReference type="Gene3D" id="2.170.150.40">
    <property type="entry name" value="Domain of unknown function (DUF427)"/>
    <property type="match status" value="2"/>
</dbReference>